<organism evidence="2 3">
    <name type="scientific">Coccomyxa viridis</name>
    <dbReference type="NCBI Taxonomy" id="1274662"/>
    <lineage>
        <taxon>Eukaryota</taxon>
        <taxon>Viridiplantae</taxon>
        <taxon>Chlorophyta</taxon>
        <taxon>core chlorophytes</taxon>
        <taxon>Trebouxiophyceae</taxon>
        <taxon>Trebouxiophyceae incertae sedis</taxon>
        <taxon>Coccomyxaceae</taxon>
        <taxon>Coccomyxa</taxon>
    </lineage>
</organism>
<gene>
    <name evidence="2" type="primary">g4299</name>
    <name evidence="2" type="ORF">VP750_LOCUS3668</name>
</gene>
<proteinExistence type="predicted"/>
<accession>A0ABP1FPZ9</accession>
<keyword evidence="3" id="KW-1185">Reference proteome</keyword>
<name>A0ABP1FPZ9_9CHLO</name>
<feature type="region of interest" description="Disordered" evidence="1">
    <location>
        <begin position="58"/>
        <end position="123"/>
    </location>
</feature>
<feature type="compositionally biased region" description="Basic and acidic residues" evidence="1">
    <location>
        <begin position="72"/>
        <end position="83"/>
    </location>
</feature>
<reference evidence="2 3" key="1">
    <citation type="submission" date="2024-06" db="EMBL/GenBank/DDBJ databases">
        <authorList>
            <person name="Kraege A."/>
            <person name="Thomma B."/>
        </authorList>
    </citation>
    <scope>NUCLEOTIDE SEQUENCE [LARGE SCALE GENOMIC DNA]</scope>
</reference>
<sequence length="148" mass="15877">MKDPDAMYPSLFSEDSTTSTKEKVKIINKTKGVLRATRKCANHQRQDADAGAALHIETRTHASSARTPADTLHAEPTDVESGHQDISAHASIDQETHLDVPKQTVLPTPAPATSQQPSSSLPSTITGKLYWMAGALFGTLEGCSKLLI</sequence>
<evidence type="ECO:0000313" key="3">
    <source>
        <dbReference type="Proteomes" id="UP001497392"/>
    </source>
</evidence>
<comment type="caution">
    <text evidence="2">The sequence shown here is derived from an EMBL/GenBank/DDBJ whole genome shotgun (WGS) entry which is preliminary data.</text>
</comment>
<evidence type="ECO:0000256" key="1">
    <source>
        <dbReference type="SAM" id="MobiDB-lite"/>
    </source>
</evidence>
<evidence type="ECO:0000313" key="2">
    <source>
        <dbReference type="EMBL" id="CAL5222009.1"/>
    </source>
</evidence>
<protein>
    <submittedName>
        <fullName evidence="2">G4299 protein</fullName>
    </submittedName>
</protein>
<dbReference type="EMBL" id="CAXHTA020000006">
    <property type="protein sequence ID" value="CAL5222009.1"/>
    <property type="molecule type" value="Genomic_DNA"/>
</dbReference>
<feature type="compositionally biased region" description="Low complexity" evidence="1">
    <location>
        <begin position="111"/>
        <end position="123"/>
    </location>
</feature>
<dbReference type="Proteomes" id="UP001497392">
    <property type="component" value="Unassembled WGS sequence"/>
</dbReference>
<feature type="region of interest" description="Disordered" evidence="1">
    <location>
        <begin position="1"/>
        <end position="23"/>
    </location>
</feature>